<organism evidence="1 2">
    <name type="scientific">Halorientalis persicus</name>
    <dbReference type="NCBI Taxonomy" id="1367881"/>
    <lineage>
        <taxon>Archaea</taxon>
        <taxon>Methanobacteriati</taxon>
        <taxon>Methanobacteriota</taxon>
        <taxon>Stenosarchaea group</taxon>
        <taxon>Halobacteria</taxon>
        <taxon>Halobacteriales</taxon>
        <taxon>Haloarculaceae</taxon>
        <taxon>Halorientalis</taxon>
    </lineage>
</organism>
<dbReference type="InterPro" id="IPR057179">
    <property type="entry name" value="DUF7857"/>
</dbReference>
<evidence type="ECO:0000313" key="2">
    <source>
        <dbReference type="Proteomes" id="UP000198775"/>
    </source>
</evidence>
<name>A0A1H8FP11_9EURY</name>
<dbReference type="AlphaFoldDB" id="A0A1H8FP11"/>
<proteinExistence type="predicted"/>
<dbReference type="EMBL" id="FOCX01000002">
    <property type="protein sequence ID" value="SEN33315.1"/>
    <property type="molecule type" value="Genomic_DNA"/>
</dbReference>
<evidence type="ECO:0000313" key="1">
    <source>
        <dbReference type="EMBL" id="SEN33315.1"/>
    </source>
</evidence>
<gene>
    <name evidence="1" type="ORF">SAMN05216388_1002337</name>
</gene>
<dbReference type="Proteomes" id="UP000198775">
    <property type="component" value="Unassembled WGS sequence"/>
</dbReference>
<accession>A0A1H8FP11</accession>
<protein>
    <submittedName>
        <fullName evidence="1">Uncharacterized protein</fullName>
    </submittedName>
</protein>
<keyword evidence="2" id="KW-1185">Reference proteome</keyword>
<dbReference type="OrthoDB" id="193731at2157"/>
<dbReference type="RefSeq" id="WP_092657754.1">
    <property type="nucleotide sequence ID" value="NZ_FOCX01000002.1"/>
</dbReference>
<sequence>MHEEWIDDTDVRRRAGVTFVSATVANDRSTPQVVRLRSRIDGPTWSPGLDDRTAPEWSGDVWEATVQPGRRRGVGFASSGEPVDEPLEVVSVTRAEDDRAGTEEVLADLDAWSPPSDLLAEDP</sequence>
<reference evidence="2" key="1">
    <citation type="submission" date="2016-10" db="EMBL/GenBank/DDBJ databases">
        <authorList>
            <person name="Varghese N."/>
            <person name="Submissions S."/>
        </authorList>
    </citation>
    <scope>NUCLEOTIDE SEQUENCE [LARGE SCALE GENOMIC DNA]</scope>
    <source>
        <strain evidence="2">IBRC-M 10043</strain>
    </source>
</reference>
<dbReference type="Pfam" id="PF25256">
    <property type="entry name" value="DUF7857"/>
    <property type="match status" value="1"/>
</dbReference>